<sequence>MTPGFVSWMLYETRTECLQAAKTLIQPTVCMTVDMPHPYPIAMTESEYEEAMREKRIKEEAF</sequence>
<dbReference type="EMBL" id="LAZR01000244">
    <property type="protein sequence ID" value="KKN79658.1"/>
    <property type="molecule type" value="Genomic_DNA"/>
</dbReference>
<accession>A0A0F9WM31</accession>
<proteinExistence type="predicted"/>
<gene>
    <name evidence="1" type="ORF">LCGC14_0338620</name>
</gene>
<reference evidence="1" key="1">
    <citation type="journal article" date="2015" name="Nature">
        <title>Complex archaea that bridge the gap between prokaryotes and eukaryotes.</title>
        <authorList>
            <person name="Spang A."/>
            <person name="Saw J.H."/>
            <person name="Jorgensen S.L."/>
            <person name="Zaremba-Niedzwiedzka K."/>
            <person name="Martijn J."/>
            <person name="Lind A.E."/>
            <person name="van Eijk R."/>
            <person name="Schleper C."/>
            <person name="Guy L."/>
            <person name="Ettema T.J."/>
        </authorList>
    </citation>
    <scope>NUCLEOTIDE SEQUENCE</scope>
</reference>
<organism evidence="1">
    <name type="scientific">marine sediment metagenome</name>
    <dbReference type="NCBI Taxonomy" id="412755"/>
    <lineage>
        <taxon>unclassified sequences</taxon>
        <taxon>metagenomes</taxon>
        <taxon>ecological metagenomes</taxon>
    </lineage>
</organism>
<comment type="caution">
    <text evidence="1">The sequence shown here is derived from an EMBL/GenBank/DDBJ whole genome shotgun (WGS) entry which is preliminary data.</text>
</comment>
<name>A0A0F9WM31_9ZZZZ</name>
<dbReference type="AlphaFoldDB" id="A0A0F9WM31"/>
<protein>
    <submittedName>
        <fullName evidence="1">Uncharacterized protein</fullName>
    </submittedName>
</protein>
<evidence type="ECO:0000313" key="1">
    <source>
        <dbReference type="EMBL" id="KKN79658.1"/>
    </source>
</evidence>